<keyword evidence="2" id="KW-1003">Cell membrane</keyword>
<gene>
    <name evidence="7" type="ORF">MNBD_GAMMA24-1472</name>
</gene>
<evidence type="ECO:0000256" key="1">
    <source>
        <dbReference type="ARBA" id="ARBA00004651"/>
    </source>
</evidence>
<reference evidence="7" key="1">
    <citation type="submission" date="2018-06" db="EMBL/GenBank/DDBJ databases">
        <authorList>
            <person name="Zhirakovskaya E."/>
        </authorList>
    </citation>
    <scope>NUCLEOTIDE SEQUENCE</scope>
</reference>
<dbReference type="Pfam" id="PF07681">
    <property type="entry name" value="DoxX"/>
    <property type="match status" value="1"/>
</dbReference>
<sequence length="161" mass="17719">MANFDSIIKSPLTQKLFVLDSLYGRILSAITPLIELALKLWVANAFFKSGLTKIQSFDTTIMLFEYEYNVPLLSPTVAAYMGTAAELVLPVLLVIGLGGRYSALALFVFNIVAATSYPDISPLGLSQHMLWGMALLMLTLYGPGKLSLDYFICKKYFPSCS</sequence>
<dbReference type="InterPro" id="IPR032808">
    <property type="entry name" value="DoxX"/>
</dbReference>
<keyword evidence="5 6" id="KW-0472">Membrane</keyword>
<dbReference type="EMBL" id="UOFZ01000150">
    <property type="protein sequence ID" value="VAX14009.1"/>
    <property type="molecule type" value="Genomic_DNA"/>
</dbReference>
<evidence type="ECO:0000256" key="6">
    <source>
        <dbReference type="SAM" id="Phobius"/>
    </source>
</evidence>
<comment type="subcellular location">
    <subcellularLocation>
        <location evidence="1">Cell membrane</location>
        <topology evidence="1">Multi-pass membrane protein</topology>
    </subcellularLocation>
</comment>
<feature type="transmembrane region" description="Helical" evidence="6">
    <location>
        <begin position="72"/>
        <end position="94"/>
    </location>
</feature>
<evidence type="ECO:0000256" key="5">
    <source>
        <dbReference type="ARBA" id="ARBA00023136"/>
    </source>
</evidence>
<evidence type="ECO:0000256" key="4">
    <source>
        <dbReference type="ARBA" id="ARBA00022989"/>
    </source>
</evidence>
<feature type="transmembrane region" description="Helical" evidence="6">
    <location>
        <begin position="129"/>
        <end position="148"/>
    </location>
</feature>
<organism evidence="7">
    <name type="scientific">hydrothermal vent metagenome</name>
    <dbReference type="NCBI Taxonomy" id="652676"/>
    <lineage>
        <taxon>unclassified sequences</taxon>
        <taxon>metagenomes</taxon>
        <taxon>ecological metagenomes</taxon>
    </lineage>
</organism>
<accession>A0A3B1B6Z2</accession>
<evidence type="ECO:0000256" key="3">
    <source>
        <dbReference type="ARBA" id="ARBA00022692"/>
    </source>
</evidence>
<evidence type="ECO:0000313" key="7">
    <source>
        <dbReference type="EMBL" id="VAX14009.1"/>
    </source>
</evidence>
<proteinExistence type="predicted"/>
<evidence type="ECO:0000256" key="2">
    <source>
        <dbReference type="ARBA" id="ARBA00022475"/>
    </source>
</evidence>
<dbReference type="InterPro" id="IPR051907">
    <property type="entry name" value="DoxX-like_oxidoreductase"/>
</dbReference>
<protein>
    <submittedName>
        <fullName evidence="7">INTEGRAL MEMBRANE PROTEIN (Rhomboid family)</fullName>
    </submittedName>
</protein>
<dbReference type="GO" id="GO:0005886">
    <property type="term" value="C:plasma membrane"/>
    <property type="evidence" value="ECO:0007669"/>
    <property type="project" value="UniProtKB-SubCell"/>
</dbReference>
<dbReference type="PANTHER" id="PTHR33452:SF1">
    <property type="entry name" value="INNER MEMBRANE PROTEIN YPHA-RELATED"/>
    <property type="match status" value="1"/>
</dbReference>
<dbReference type="AlphaFoldDB" id="A0A3B1B6Z2"/>
<dbReference type="PANTHER" id="PTHR33452">
    <property type="entry name" value="OXIDOREDUCTASE CATD-RELATED"/>
    <property type="match status" value="1"/>
</dbReference>
<name>A0A3B1B6Z2_9ZZZZ</name>
<feature type="transmembrane region" description="Helical" evidence="6">
    <location>
        <begin position="101"/>
        <end position="117"/>
    </location>
</feature>
<keyword evidence="4 6" id="KW-1133">Transmembrane helix</keyword>
<keyword evidence="3 6" id="KW-0812">Transmembrane</keyword>